<gene>
    <name evidence="7" type="primary">bpdD</name>
</gene>
<evidence type="ECO:0000256" key="5">
    <source>
        <dbReference type="PIRSR" id="PIRSR617711-1"/>
    </source>
</evidence>
<evidence type="ECO:0000313" key="7">
    <source>
        <dbReference type="EMBL" id="AAB07754.1"/>
    </source>
</evidence>
<reference evidence="7" key="1">
    <citation type="journal article" date="1995" name="Gene">
        <title>Sequence and expression of the bpdC1C2BADE genes involved in the initial steps of biphenyl/chlorobiphenyl degradation by Rhodococcus sp. M5.</title>
        <authorList>
            <person name="Wang Y."/>
            <person name="Garnon J."/>
            <person name="Labbe D."/>
            <person name="Bergeron H."/>
            <person name="Lau P.C."/>
        </authorList>
    </citation>
    <scope>NUCLEOTIDE SEQUENCE</scope>
    <source>
        <strain evidence="7">M5</strain>
    </source>
</reference>
<keyword evidence="3" id="KW-0560">Oxidoreductase</keyword>
<dbReference type="CDD" id="cd05348">
    <property type="entry name" value="BphB-like_SDR_c"/>
    <property type="match status" value="1"/>
</dbReference>
<name>Q53087_9NOCA</name>
<dbReference type="InterPro" id="IPR002347">
    <property type="entry name" value="SDR_fam"/>
</dbReference>
<protein>
    <submittedName>
        <fullName evidence="7">2,3-dihydroxy-4-phenylhexa-4,6-diene dehydrogenase</fullName>
    </submittedName>
</protein>
<keyword evidence="2" id="KW-0058">Aromatic hydrocarbons catabolism</keyword>
<dbReference type="PRINTS" id="PR00081">
    <property type="entry name" value="GDHRDH"/>
</dbReference>
<dbReference type="InterPro" id="IPR047950">
    <property type="entry name" value="BphB-like_SDR"/>
</dbReference>
<feature type="binding site" evidence="6">
    <location>
        <position position="59"/>
    </location>
    <ligand>
        <name>NAD(+)</name>
        <dbReference type="ChEBI" id="CHEBI:57540"/>
    </ligand>
</feature>
<evidence type="ECO:0000256" key="1">
    <source>
        <dbReference type="ARBA" id="ARBA00006484"/>
    </source>
</evidence>
<accession>Q53087</accession>
<organism evidence="7">
    <name type="scientific">Rhodococcus sp. M5</name>
    <dbReference type="NCBI Taxonomy" id="40668"/>
    <lineage>
        <taxon>Bacteria</taxon>
        <taxon>Bacillati</taxon>
        <taxon>Actinomycetota</taxon>
        <taxon>Actinomycetes</taxon>
        <taxon>Mycobacteriales</taxon>
        <taxon>Nocardiaceae</taxon>
        <taxon>Rhodococcus</taxon>
    </lineage>
</organism>
<proteinExistence type="inferred from homology"/>
<dbReference type="Pfam" id="PF00106">
    <property type="entry name" value="adh_short"/>
    <property type="match status" value="1"/>
</dbReference>
<dbReference type="SUPFAM" id="SSF51735">
    <property type="entry name" value="NAD(P)-binding Rossmann-fold domains"/>
    <property type="match status" value="1"/>
</dbReference>
<evidence type="ECO:0000256" key="3">
    <source>
        <dbReference type="ARBA" id="ARBA00023002"/>
    </source>
</evidence>
<dbReference type="GO" id="GO:0016616">
    <property type="term" value="F:oxidoreductase activity, acting on the CH-OH group of donors, NAD or NADP as acceptor"/>
    <property type="evidence" value="ECO:0007669"/>
    <property type="project" value="TreeGrafter"/>
</dbReference>
<evidence type="ECO:0000256" key="4">
    <source>
        <dbReference type="ARBA" id="ARBA00023027"/>
    </source>
</evidence>
<dbReference type="InterPro" id="IPR036291">
    <property type="entry name" value="NAD(P)-bd_dom_sf"/>
</dbReference>
<evidence type="ECO:0000256" key="2">
    <source>
        <dbReference type="ARBA" id="ARBA00022797"/>
    </source>
</evidence>
<dbReference type="PROSITE" id="PS00061">
    <property type="entry name" value="ADH_SHORT"/>
    <property type="match status" value="1"/>
</dbReference>
<evidence type="ECO:0000256" key="6">
    <source>
        <dbReference type="PIRSR" id="PIRSR617711-2"/>
    </source>
</evidence>
<dbReference type="InterPro" id="IPR020904">
    <property type="entry name" value="Sc_DH/Rdtase_CS"/>
</dbReference>
<dbReference type="Gene3D" id="3.40.50.720">
    <property type="entry name" value="NAD(P)-binding Rossmann-like Domain"/>
    <property type="match status" value="1"/>
</dbReference>
<dbReference type="InterPro" id="IPR017711">
    <property type="entry name" value="BphB_TodD"/>
</dbReference>
<comment type="similarity">
    <text evidence="1">Belongs to the short-chain dehydrogenases/reductases (SDR) family.</text>
</comment>
<feature type="binding site" evidence="6">
    <location>
        <position position="159"/>
    </location>
    <ligand>
        <name>NAD(+)</name>
        <dbReference type="ChEBI" id="CHEBI:57540"/>
    </ligand>
</feature>
<keyword evidence="4 6" id="KW-0520">NAD</keyword>
<dbReference type="NCBIfam" id="NF004849">
    <property type="entry name" value="PRK06200.1"/>
    <property type="match status" value="1"/>
</dbReference>
<feature type="binding site" evidence="6">
    <location>
        <begin position="9"/>
        <end position="36"/>
    </location>
    <ligand>
        <name>NAD(+)</name>
        <dbReference type="ChEBI" id="CHEBI:57540"/>
    </ligand>
</feature>
<dbReference type="EMBL" id="U27591">
    <property type="protein sequence ID" value="AAB07754.1"/>
    <property type="molecule type" value="Genomic_DNA"/>
</dbReference>
<feature type="active site" description="Proton acceptor" evidence="5">
    <location>
        <position position="155"/>
    </location>
</feature>
<reference evidence="7" key="2">
    <citation type="submission" date="1995-05" db="EMBL/GenBank/DDBJ databases">
        <authorList>
            <person name="Lau P.C.K."/>
        </authorList>
    </citation>
    <scope>NUCLEOTIDE SEQUENCE</scope>
    <source>
        <strain evidence="7">M5</strain>
    </source>
</reference>
<dbReference type="GO" id="GO:0016628">
    <property type="term" value="F:oxidoreductase activity, acting on the CH-CH group of donors, NAD or NADP as acceptor"/>
    <property type="evidence" value="ECO:0007669"/>
    <property type="project" value="InterPro"/>
</dbReference>
<dbReference type="PANTHER" id="PTHR42760">
    <property type="entry name" value="SHORT-CHAIN DEHYDROGENASES/REDUCTASES FAMILY MEMBER"/>
    <property type="match status" value="1"/>
</dbReference>
<dbReference type="NCBIfam" id="TIGR03325">
    <property type="entry name" value="BphB_TodD"/>
    <property type="match status" value="1"/>
</dbReference>
<sequence>MRLKDEVVLVTGGCAGLGRAIVDRFVCEGARVAVLDRSVAGLEELRAAHGDAVVAVEGDVRYLDSHKETVAKCVETFGKLDCYIGNAGVWDYSTALVEIPEDRLDEAFDEMYSINVKGYLLGVKAALGALYASRGSVIFTVSNAGFYPAGGGALYTGAKHAIVGMVKQLAYELGPHIRVNGIAPGGLGGSDLRGLKALDLAEVSLSKVPLGDMLKDILPTGQMASAEESTGAYVFFATRSETVPLTGSVLNYDGGIGVRGMSEANRGDLLDQFYSKGALV</sequence>
<dbReference type="AlphaFoldDB" id="Q53087"/>